<keyword evidence="2" id="KW-0732">Signal</keyword>
<organism evidence="4 5">
    <name type="scientific">Catenuloplanes atrovinosus</name>
    <dbReference type="NCBI Taxonomy" id="137266"/>
    <lineage>
        <taxon>Bacteria</taxon>
        <taxon>Bacillati</taxon>
        <taxon>Actinomycetota</taxon>
        <taxon>Actinomycetes</taxon>
        <taxon>Micromonosporales</taxon>
        <taxon>Micromonosporaceae</taxon>
        <taxon>Catenuloplanes</taxon>
    </lineage>
</organism>
<dbReference type="Gene3D" id="2.60.120.260">
    <property type="entry name" value="Galactose-binding domain-like"/>
    <property type="match status" value="1"/>
</dbReference>
<dbReference type="CDD" id="cd00413">
    <property type="entry name" value="Glyco_hydrolase_16"/>
    <property type="match status" value="1"/>
</dbReference>
<evidence type="ECO:0000256" key="2">
    <source>
        <dbReference type="SAM" id="SignalP"/>
    </source>
</evidence>
<dbReference type="PROSITE" id="PS51762">
    <property type="entry name" value="GH16_2"/>
    <property type="match status" value="1"/>
</dbReference>
<dbReference type="AlphaFoldDB" id="A0AAE3YN59"/>
<proteinExistence type="predicted"/>
<feature type="region of interest" description="Disordered" evidence="1">
    <location>
        <begin position="191"/>
        <end position="223"/>
    </location>
</feature>
<comment type="caution">
    <text evidence="4">The sequence shown here is derived from an EMBL/GenBank/DDBJ whole genome shotgun (WGS) entry which is preliminary data.</text>
</comment>
<dbReference type="SUPFAM" id="SSF49899">
    <property type="entry name" value="Concanavalin A-like lectins/glucanases"/>
    <property type="match status" value="1"/>
</dbReference>
<dbReference type="Pfam" id="PF00722">
    <property type="entry name" value="Glyco_hydro_16"/>
    <property type="match status" value="1"/>
</dbReference>
<feature type="domain" description="GH16" evidence="3">
    <location>
        <begin position="214"/>
        <end position="440"/>
    </location>
</feature>
<gene>
    <name evidence="4" type="ORF">J2S41_003652</name>
</gene>
<evidence type="ECO:0000313" key="5">
    <source>
        <dbReference type="Proteomes" id="UP001183643"/>
    </source>
</evidence>
<feature type="chain" id="PRO_5042170156" description="GH16 domain-containing protein" evidence="2">
    <location>
        <begin position="26"/>
        <end position="440"/>
    </location>
</feature>
<keyword evidence="5" id="KW-1185">Reference proteome</keyword>
<name>A0AAE3YN59_9ACTN</name>
<dbReference type="GO" id="GO:0004553">
    <property type="term" value="F:hydrolase activity, hydrolyzing O-glycosyl compounds"/>
    <property type="evidence" value="ECO:0007669"/>
    <property type="project" value="InterPro"/>
</dbReference>
<dbReference type="Proteomes" id="UP001183643">
    <property type="component" value="Unassembled WGS sequence"/>
</dbReference>
<evidence type="ECO:0000256" key="1">
    <source>
        <dbReference type="SAM" id="MobiDB-lite"/>
    </source>
</evidence>
<dbReference type="InterPro" id="IPR000757">
    <property type="entry name" value="Beta-glucanase-like"/>
</dbReference>
<evidence type="ECO:0000313" key="4">
    <source>
        <dbReference type="EMBL" id="MDR7276874.1"/>
    </source>
</evidence>
<dbReference type="Gene3D" id="2.60.120.200">
    <property type="match status" value="1"/>
</dbReference>
<dbReference type="InterPro" id="IPR013320">
    <property type="entry name" value="ConA-like_dom_sf"/>
</dbReference>
<dbReference type="EMBL" id="JAVDYB010000001">
    <property type="protein sequence ID" value="MDR7276874.1"/>
    <property type="molecule type" value="Genomic_DNA"/>
</dbReference>
<reference evidence="4" key="1">
    <citation type="submission" date="2023-07" db="EMBL/GenBank/DDBJ databases">
        <title>Sequencing the genomes of 1000 actinobacteria strains.</title>
        <authorList>
            <person name="Klenk H.-P."/>
        </authorList>
    </citation>
    <scope>NUCLEOTIDE SEQUENCE</scope>
    <source>
        <strain evidence="4">DSM 44707</strain>
    </source>
</reference>
<protein>
    <recommendedName>
        <fullName evidence="3">GH16 domain-containing protein</fullName>
    </recommendedName>
</protein>
<sequence length="440" mass="47122">MRIQLAAAVAGLVVITGTGITVAHAAAPAADAGRTGSRVNTCANPVVDRDVTGWGRHGTGATGARVAVGAHVAAGYAYRQPAANGANPEMYLPQKDVVAGERWSFAMDTWVSGPATSVTARMQVDWYSAASIYLGHTNGGEVAVTPNAAETWTRVAAEFTAPAGATRANVTARLAAPAGMTWSATACDYQPVSRATPSPTPTTPAPGGDTAAGRHNWGTPLPASDEFNYGSTAAPAKPDATKWKLAGSEATGCWAGHDGNGRRCEENSRVLGGILRMTGDADGDTGLLGSLYDQRYGRWEVRARSQATSPDNGRQYHPVLLLWPRSEQWPQGAEYDYLENSAPGEQCAGAFMHYPNHQPKEQEHATRCDVDLSQWHNFGFEWTPQHVKGFIDGEQWFVFDRDCIQCAPGPMFQTIQLDNFHGGNLQTAVFEVDWARVYSL</sequence>
<accession>A0AAE3YN59</accession>
<evidence type="ECO:0000259" key="3">
    <source>
        <dbReference type="PROSITE" id="PS51762"/>
    </source>
</evidence>
<dbReference type="RefSeq" id="WP_310369084.1">
    <property type="nucleotide sequence ID" value="NZ_JAVDYB010000001.1"/>
</dbReference>
<dbReference type="GO" id="GO:0005975">
    <property type="term" value="P:carbohydrate metabolic process"/>
    <property type="evidence" value="ECO:0007669"/>
    <property type="project" value="InterPro"/>
</dbReference>
<feature type="signal peptide" evidence="2">
    <location>
        <begin position="1"/>
        <end position="25"/>
    </location>
</feature>